<evidence type="ECO:0000313" key="2">
    <source>
        <dbReference type="Proteomes" id="UP001472677"/>
    </source>
</evidence>
<comment type="caution">
    <text evidence="1">The sequence shown here is derived from an EMBL/GenBank/DDBJ whole genome shotgun (WGS) entry which is preliminary data.</text>
</comment>
<gene>
    <name evidence="1" type="ORF">V6N12_040116</name>
</gene>
<keyword evidence="2" id="KW-1185">Reference proteome</keyword>
<organism evidence="1 2">
    <name type="scientific">Hibiscus sabdariffa</name>
    <name type="common">roselle</name>
    <dbReference type="NCBI Taxonomy" id="183260"/>
    <lineage>
        <taxon>Eukaryota</taxon>
        <taxon>Viridiplantae</taxon>
        <taxon>Streptophyta</taxon>
        <taxon>Embryophyta</taxon>
        <taxon>Tracheophyta</taxon>
        <taxon>Spermatophyta</taxon>
        <taxon>Magnoliopsida</taxon>
        <taxon>eudicotyledons</taxon>
        <taxon>Gunneridae</taxon>
        <taxon>Pentapetalae</taxon>
        <taxon>rosids</taxon>
        <taxon>malvids</taxon>
        <taxon>Malvales</taxon>
        <taxon>Malvaceae</taxon>
        <taxon>Malvoideae</taxon>
        <taxon>Hibiscus</taxon>
    </lineage>
</organism>
<dbReference type="Proteomes" id="UP001472677">
    <property type="component" value="Unassembled WGS sequence"/>
</dbReference>
<reference evidence="1 2" key="1">
    <citation type="journal article" date="2024" name="G3 (Bethesda)">
        <title>Genome assembly of Hibiscus sabdariffa L. provides insights into metabolisms of medicinal natural products.</title>
        <authorList>
            <person name="Kim T."/>
        </authorList>
    </citation>
    <scope>NUCLEOTIDE SEQUENCE [LARGE SCALE GENOMIC DNA]</scope>
    <source>
        <strain evidence="1">TK-2024</strain>
        <tissue evidence="1">Old leaves</tissue>
    </source>
</reference>
<accession>A0ABR2E2R2</accession>
<evidence type="ECO:0000313" key="1">
    <source>
        <dbReference type="EMBL" id="KAK8551478.1"/>
    </source>
</evidence>
<sequence length="76" mass="8512">MLSQYTCLSLKTGEKVSTNRRDKMPNPITSRHLFSLPQHLMCLIKDDSDAYAGDGFASASIWLNRMMDSSILIVSC</sequence>
<dbReference type="EMBL" id="JBBPBM010000020">
    <property type="protein sequence ID" value="KAK8551478.1"/>
    <property type="molecule type" value="Genomic_DNA"/>
</dbReference>
<proteinExistence type="predicted"/>
<name>A0ABR2E2R2_9ROSI</name>
<protein>
    <submittedName>
        <fullName evidence="1">Uncharacterized protein</fullName>
    </submittedName>
</protein>